<evidence type="ECO:0000313" key="8">
    <source>
        <dbReference type="EMBL" id="PWK86605.1"/>
    </source>
</evidence>
<evidence type="ECO:0000256" key="5">
    <source>
        <dbReference type="ARBA" id="ARBA00023014"/>
    </source>
</evidence>
<keyword evidence="9" id="KW-1185">Reference proteome</keyword>
<dbReference type="Pfam" id="PF04055">
    <property type="entry name" value="Radical_SAM"/>
    <property type="match status" value="1"/>
</dbReference>
<dbReference type="PROSITE" id="PS51918">
    <property type="entry name" value="RADICAL_SAM"/>
    <property type="match status" value="1"/>
</dbReference>
<evidence type="ECO:0000256" key="3">
    <source>
        <dbReference type="ARBA" id="ARBA00022723"/>
    </source>
</evidence>
<accession>A0ABX5LIY0</accession>
<dbReference type="InterPro" id="IPR007197">
    <property type="entry name" value="rSAM"/>
</dbReference>
<dbReference type="SFLD" id="SFLDG01386">
    <property type="entry name" value="main_SPASM_domain-containing"/>
    <property type="match status" value="1"/>
</dbReference>
<sequence length="298" mass="34304">MIDRVCISLSSKCQLRCTYCHFDTHIDKKSVLEIGETSAKKIIHNLLNYATAHQGHIKIGLVGSGEPLLRFNLIKAIIEMVKVVDKERLLSFYTISNGMHFNEDIRQFFYENRNTIKLCFSIDGYEFIHDLCRVNATGKGSFATIMQSVELYKKMFGEAPSVNATVHRETLRHAESVLNFFEENFKNVTFSRLVDVESPHLFISKKDFQEFLQLAQAHKLEMRQFKAKKYDCTMYGQLCGVGRTNIYFDNGKVYPCGRFVGNSKYELGNATDPIDEIERYMVTHITPCADGQCYYDNL</sequence>
<keyword evidence="2" id="KW-0949">S-adenosyl-L-methionine</keyword>
<comment type="similarity">
    <text evidence="6">Belongs to the radical SAM superfamily. Anaerobic sulfatase-maturating enzyme family.</text>
</comment>
<dbReference type="PANTHER" id="PTHR43273:SF3">
    <property type="entry name" value="ANAEROBIC SULFATASE-MATURATING ENZYME HOMOLOG ASLB-RELATED"/>
    <property type="match status" value="1"/>
</dbReference>
<evidence type="ECO:0000259" key="7">
    <source>
        <dbReference type="PROSITE" id="PS51918"/>
    </source>
</evidence>
<dbReference type="RefSeq" id="WP_109587886.1">
    <property type="nucleotide sequence ID" value="NZ_QGHD01000047.1"/>
</dbReference>
<comment type="cofactor">
    <cofactor evidence="1">
        <name>[4Fe-4S] cluster</name>
        <dbReference type="ChEBI" id="CHEBI:49883"/>
    </cofactor>
</comment>
<evidence type="ECO:0000256" key="1">
    <source>
        <dbReference type="ARBA" id="ARBA00001966"/>
    </source>
</evidence>
<keyword evidence="5" id="KW-0411">Iron-sulfur</keyword>
<dbReference type="SFLD" id="SFLDG01067">
    <property type="entry name" value="SPASM/twitch_domain_containing"/>
    <property type="match status" value="1"/>
</dbReference>
<reference evidence="8 9" key="1">
    <citation type="submission" date="2018-05" db="EMBL/GenBank/DDBJ databases">
        <title>Animal gut microbial communities from fecal samples from Wisconsin, USA.</title>
        <authorList>
            <person name="Neumann A."/>
        </authorList>
    </citation>
    <scope>NUCLEOTIDE SEQUENCE [LARGE SCALE GENOMIC DNA]</scope>
    <source>
        <strain evidence="8 9">UWS4</strain>
    </source>
</reference>
<feature type="domain" description="Radical SAM core" evidence="7">
    <location>
        <begin position="1"/>
        <end position="221"/>
    </location>
</feature>
<dbReference type="Proteomes" id="UP000245523">
    <property type="component" value="Unassembled WGS sequence"/>
</dbReference>
<evidence type="ECO:0000313" key="9">
    <source>
        <dbReference type="Proteomes" id="UP000245523"/>
    </source>
</evidence>
<evidence type="ECO:0000256" key="2">
    <source>
        <dbReference type="ARBA" id="ARBA00022691"/>
    </source>
</evidence>
<dbReference type="Gene3D" id="3.20.20.70">
    <property type="entry name" value="Aldolase class I"/>
    <property type="match status" value="1"/>
</dbReference>
<dbReference type="SUPFAM" id="SSF102114">
    <property type="entry name" value="Radical SAM enzymes"/>
    <property type="match status" value="1"/>
</dbReference>
<organism evidence="8 9">
    <name type="scientific">Hallerella porci</name>
    <dbReference type="NCBI Taxonomy" id="1945871"/>
    <lineage>
        <taxon>Bacteria</taxon>
        <taxon>Pseudomonadati</taxon>
        <taxon>Fibrobacterota</taxon>
        <taxon>Fibrobacteria</taxon>
        <taxon>Fibrobacterales</taxon>
        <taxon>Fibrobacteraceae</taxon>
        <taxon>Hallerella</taxon>
    </lineage>
</organism>
<evidence type="ECO:0000256" key="4">
    <source>
        <dbReference type="ARBA" id="ARBA00023004"/>
    </source>
</evidence>
<dbReference type="InterPro" id="IPR013785">
    <property type="entry name" value="Aldolase_TIM"/>
</dbReference>
<comment type="caution">
    <text evidence="8">The sequence shown here is derived from an EMBL/GenBank/DDBJ whole genome shotgun (WGS) entry which is preliminary data.</text>
</comment>
<keyword evidence="3" id="KW-0479">Metal-binding</keyword>
<dbReference type="InterPro" id="IPR023867">
    <property type="entry name" value="Sulphatase_maturase_rSAM"/>
</dbReference>
<proteinExistence type="inferred from homology"/>
<dbReference type="CDD" id="cd01335">
    <property type="entry name" value="Radical_SAM"/>
    <property type="match status" value="1"/>
</dbReference>
<dbReference type="SFLD" id="SFLDS00029">
    <property type="entry name" value="Radical_SAM"/>
    <property type="match status" value="1"/>
</dbReference>
<gene>
    <name evidence="8" type="ORF">B0H50_1478</name>
</gene>
<keyword evidence="4" id="KW-0408">Iron</keyword>
<dbReference type="PANTHER" id="PTHR43273">
    <property type="entry name" value="ANAEROBIC SULFATASE-MATURATING ENZYME HOMOLOG ASLB-RELATED"/>
    <property type="match status" value="1"/>
</dbReference>
<dbReference type="InterPro" id="IPR058240">
    <property type="entry name" value="rSAM_sf"/>
</dbReference>
<protein>
    <recommendedName>
        <fullName evidence="7">Radical SAM core domain-containing protein</fullName>
    </recommendedName>
</protein>
<evidence type="ECO:0000256" key="6">
    <source>
        <dbReference type="ARBA" id="ARBA00023601"/>
    </source>
</evidence>
<dbReference type="SFLD" id="SFLDG01384">
    <property type="entry name" value="thioether_bond_formation_requi"/>
    <property type="match status" value="1"/>
</dbReference>
<name>A0ABX5LIY0_9BACT</name>
<dbReference type="EMBL" id="QGHD01000047">
    <property type="protein sequence ID" value="PWK86605.1"/>
    <property type="molecule type" value="Genomic_DNA"/>
</dbReference>